<dbReference type="RefSeq" id="WP_182603418.1">
    <property type="nucleotide sequence ID" value="NZ_JACIVD010000077.1"/>
</dbReference>
<protein>
    <recommendedName>
        <fullName evidence="3">Apea-like HEPN domain-containing protein</fullName>
    </recommendedName>
</protein>
<evidence type="ECO:0000313" key="2">
    <source>
        <dbReference type="Proteomes" id="UP000547628"/>
    </source>
</evidence>
<comment type="caution">
    <text evidence="1">The sequence shown here is derived from an EMBL/GenBank/DDBJ whole genome shotgun (WGS) entry which is preliminary data.</text>
</comment>
<reference evidence="1 2" key="1">
    <citation type="submission" date="2020-07" db="EMBL/GenBank/DDBJ databases">
        <title>Description of Limosilactobacillus balticus sp. nov., Limosilactobacillus agrestis sp. nov., Limosilactobacillus albertensis sp. nov., Limosilactobacillus rudii sp. nov., Limosilactobacillus fastidiosus sp. nov., five novel Limosilactobacillus species isolated from the vertebrate gastrointestinal tract, and proposal of 6 subspecies of Limosilactobacillus reuteri adapted to the gastrointestinal tract of specific vertebrate hosts.</title>
        <authorList>
            <person name="Li F."/>
            <person name="Cheng C."/>
            <person name="Zheng J."/>
            <person name="Quevedo R.M."/>
            <person name="Li J."/>
            <person name="Roos S."/>
            <person name="Gaenzle M.G."/>
            <person name="Walter J."/>
        </authorList>
    </citation>
    <scope>NUCLEOTIDE SEQUENCE [LARGE SCALE GENOMIC DNA]</scope>
    <source>
        <strain evidence="1 2">Lr3000</strain>
    </source>
</reference>
<dbReference type="EMBL" id="JACIVD010000077">
    <property type="protein sequence ID" value="MBB1124566.1"/>
    <property type="molecule type" value="Genomic_DNA"/>
</dbReference>
<dbReference type="AlphaFoldDB" id="A0A839HAL5"/>
<organism evidence="1 2">
    <name type="scientific">Limosilactobacillus albertensis</name>
    <dbReference type="NCBI Taxonomy" id="2759752"/>
    <lineage>
        <taxon>Bacteria</taxon>
        <taxon>Bacillati</taxon>
        <taxon>Bacillota</taxon>
        <taxon>Bacilli</taxon>
        <taxon>Lactobacillales</taxon>
        <taxon>Lactobacillaceae</taxon>
        <taxon>Limosilactobacillus</taxon>
    </lineage>
</organism>
<proteinExistence type="predicted"/>
<sequence>MNYNHLIISELSFITNTSDFGFFDKVLTEKIPQKMVVRNNNDFLKNNIQVSKKFINSYGRMRYKEAYNKMGLFYWFDFPNDMVKQLEEIRQGIIDNNDIPAKKMVDNVYGLFLKKVRKNLIVLSTAIWMVKDSCVQENYTYLFTNTGYENTSTIMRDYSLANGEHHTIELTNFELKQVEKYYNLLMPIMLKDLKASPKKNYSSEVAYTIEVDALDRSKESSFVRALIALQNARSSSQLPVKIDFYIQLLQCIYGLEGKSQRIKGMLEKYTVRLLNLNNEEASSFKENLNRIKSLNNTRERIIGAAFNIRSKQTHGNKINNDSEEIKETAVLLDEYIREILKIILPQKELDYNTKKEAKEVNKYFRDLVKK</sequence>
<evidence type="ECO:0008006" key="3">
    <source>
        <dbReference type="Google" id="ProtNLM"/>
    </source>
</evidence>
<name>A0A839HAL5_9LACO</name>
<accession>A0A839HAL5</accession>
<gene>
    <name evidence="1" type="ORF">H5S41_11545</name>
</gene>
<evidence type="ECO:0000313" key="1">
    <source>
        <dbReference type="EMBL" id="MBB1124566.1"/>
    </source>
</evidence>
<dbReference type="Proteomes" id="UP000547628">
    <property type="component" value="Unassembled WGS sequence"/>
</dbReference>